<keyword evidence="4" id="KW-1185">Reference proteome</keyword>
<dbReference type="Pfam" id="PF13367">
    <property type="entry name" value="PrsW-protease"/>
    <property type="match status" value="1"/>
</dbReference>
<evidence type="ECO:0000256" key="2">
    <source>
        <dbReference type="SAM" id="Phobius"/>
    </source>
</evidence>
<accession>A0A6G7Y3C0</accession>
<feature type="transmembrane region" description="Helical" evidence="2">
    <location>
        <begin position="106"/>
        <end position="129"/>
    </location>
</feature>
<protein>
    <submittedName>
        <fullName evidence="3">PrsW family intramembrane metalloprotease</fullName>
    </submittedName>
</protein>
<feature type="region of interest" description="Disordered" evidence="1">
    <location>
        <begin position="278"/>
        <end position="316"/>
    </location>
</feature>
<dbReference type="Proteomes" id="UP000501058">
    <property type="component" value="Chromosome"/>
</dbReference>
<organism evidence="3 4">
    <name type="scientific">Propioniciclava coleopterorum</name>
    <dbReference type="NCBI Taxonomy" id="2714937"/>
    <lineage>
        <taxon>Bacteria</taxon>
        <taxon>Bacillati</taxon>
        <taxon>Actinomycetota</taxon>
        <taxon>Actinomycetes</taxon>
        <taxon>Propionibacteriales</taxon>
        <taxon>Propionibacteriaceae</taxon>
        <taxon>Propioniciclava</taxon>
    </lineage>
</organism>
<dbReference type="PANTHER" id="PTHR36844">
    <property type="entry name" value="PROTEASE PRSW"/>
    <property type="match status" value="1"/>
</dbReference>
<sequence length="316" mass="34520">MEEATKATVLFAIAIALRYRVVSKLQAVTLAGLSAAGFAFTENILYYSRAIVYSSVTIGTGNPEDALHQIVFLRGVKTAFGHPLFTTLLALGFIIGLRAQSKIVRILAPLGGYLAASLGHMMFNFFASVGMDDTLMAIIGWVIALSIAIHLVRTVLAQGRLLRDRLDDYVSMGWLPASVVPLFARQRTRWASFFISITYGWRAMVATLRIQRTMSELAYLRDAQLLGTVDDGGDVRARALLDRARDLAPIAITDPATQKVQLPKLPAWFRRRKRRAEAVGPWGPPGSGQIPASFLPGQVGSPGYSPVDPRWGPPRG</sequence>
<dbReference type="InterPro" id="IPR026898">
    <property type="entry name" value="PrsW"/>
</dbReference>
<dbReference type="PANTHER" id="PTHR36844:SF1">
    <property type="entry name" value="PROTEASE PRSW"/>
    <property type="match status" value="1"/>
</dbReference>
<gene>
    <name evidence="3" type="ORF">G7070_01475</name>
</gene>
<evidence type="ECO:0000313" key="4">
    <source>
        <dbReference type="Proteomes" id="UP000501058"/>
    </source>
</evidence>
<dbReference type="EMBL" id="CP049865">
    <property type="protein sequence ID" value="QIK71199.1"/>
    <property type="molecule type" value="Genomic_DNA"/>
</dbReference>
<feature type="transmembrane region" description="Helical" evidence="2">
    <location>
        <begin position="135"/>
        <end position="156"/>
    </location>
</feature>
<keyword evidence="2" id="KW-0812">Transmembrane</keyword>
<keyword evidence="3" id="KW-0378">Hydrolase</keyword>
<feature type="transmembrane region" description="Helical" evidence="2">
    <location>
        <begin position="80"/>
        <end position="99"/>
    </location>
</feature>
<dbReference type="AlphaFoldDB" id="A0A6G7Y3C0"/>
<reference evidence="3 4" key="1">
    <citation type="submission" date="2020-03" db="EMBL/GenBank/DDBJ databases">
        <title>Propioniciclava sp. nov., isolated from Hydrophilus acuminatus.</title>
        <authorList>
            <person name="Hyun D.-W."/>
            <person name="Bae J.-W."/>
        </authorList>
    </citation>
    <scope>NUCLEOTIDE SEQUENCE [LARGE SCALE GENOMIC DNA]</scope>
    <source>
        <strain evidence="3 4">HDW11</strain>
    </source>
</reference>
<keyword evidence="3" id="KW-0645">Protease</keyword>
<keyword evidence="2" id="KW-1133">Transmembrane helix</keyword>
<keyword evidence="3" id="KW-0482">Metalloprotease</keyword>
<proteinExistence type="predicted"/>
<evidence type="ECO:0000313" key="3">
    <source>
        <dbReference type="EMBL" id="QIK71199.1"/>
    </source>
</evidence>
<dbReference type="GO" id="GO:0006508">
    <property type="term" value="P:proteolysis"/>
    <property type="evidence" value="ECO:0007669"/>
    <property type="project" value="UniProtKB-KW"/>
</dbReference>
<name>A0A6G7Y3C0_9ACTN</name>
<dbReference type="KEGG" id="prv:G7070_01475"/>
<evidence type="ECO:0000256" key="1">
    <source>
        <dbReference type="SAM" id="MobiDB-lite"/>
    </source>
</evidence>
<dbReference type="GO" id="GO:0008237">
    <property type="term" value="F:metallopeptidase activity"/>
    <property type="evidence" value="ECO:0007669"/>
    <property type="project" value="UniProtKB-KW"/>
</dbReference>
<keyword evidence="2" id="KW-0472">Membrane</keyword>